<name>A0A5C8UV78_9MICO</name>
<dbReference type="RefSeq" id="WP_147781985.1">
    <property type="nucleotide sequence ID" value="NZ_VRMG01000003.1"/>
</dbReference>
<dbReference type="Pfam" id="PF13271">
    <property type="entry name" value="DUF4062"/>
    <property type="match status" value="1"/>
</dbReference>
<protein>
    <submittedName>
        <fullName evidence="4">DUF4062 domain-containing protein</fullName>
    </submittedName>
</protein>
<dbReference type="InterPro" id="IPR011990">
    <property type="entry name" value="TPR-like_helical_dom_sf"/>
</dbReference>
<proteinExistence type="predicted"/>
<feature type="domain" description="NB-ARC" evidence="1">
    <location>
        <begin position="202"/>
        <end position="329"/>
    </location>
</feature>
<comment type="caution">
    <text evidence="4">The sequence shown here is derived from an EMBL/GenBank/DDBJ whole genome shotgun (WGS) entry which is preliminary data.</text>
</comment>
<dbReference type="InterPro" id="IPR025139">
    <property type="entry name" value="DUF4062"/>
</dbReference>
<dbReference type="SUPFAM" id="SSF48452">
    <property type="entry name" value="TPR-like"/>
    <property type="match status" value="1"/>
</dbReference>
<evidence type="ECO:0000313" key="5">
    <source>
        <dbReference type="Proteomes" id="UP000321379"/>
    </source>
</evidence>
<dbReference type="GO" id="GO:0043531">
    <property type="term" value="F:ADP binding"/>
    <property type="evidence" value="ECO:0007669"/>
    <property type="project" value="InterPro"/>
</dbReference>
<keyword evidence="5" id="KW-1185">Reference proteome</keyword>
<evidence type="ECO:0000313" key="4">
    <source>
        <dbReference type="EMBL" id="TXN32438.1"/>
    </source>
</evidence>
<dbReference type="SUPFAM" id="SSF52540">
    <property type="entry name" value="P-loop containing nucleoside triphosphate hydrolases"/>
    <property type="match status" value="1"/>
</dbReference>
<gene>
    <name evidence="4" type="ORF">FVP33_02185</name>
</gene>
<evidence type="ECO:0000259" key="2">
    <source>
        <dbReference type="Pfam" id="PF13271"/>
    </source>
</evidence>
<dbReference type="InterPro" id="IPR058852">
    <property type="entry name" value="HTH_77"/>
</dbReference>
<accession>A0A5C8UV78</accession>
<dbReference type="AlphaFoldDB" id="A0A5C8UV78"/>
<dbReference type="PRINTS" id="PR00364">
    <property type="entry name" value="DISEASERSIST"/>
</dbReference>
<dbReference type="PANTHER" id="PTHR47691:SF3">
    <property type="entry name" value="HTH-TYPE TRANSCRIPTIONAL REGULATOR RV0890C-RELATED"/>
    <property type="match status" value="1"/>
</dbReference>
<evidence type="ECO:0000259" key="3">
    <source>
        <dbReference type="Pfam" id="PF25872"/>
    </source>
</evidence>
<feature type="domain" description="DUF4062" evidence="2">
    <location>
        <begin position="27"/>
        <end position="108"/>
    </location>
</feature>
<dbReference type="InterPro" id="IPR002182">
    <property type="entry name" value="NB-ARC"/>
</dbReference>
<dbReference type="PANTHER" id="PTHR47691">
    <property type="entry name" value="REGULATOR-RELATED"/>
    <property type="match status" value="1"/>
</dbReference>
<dbReference type="Gene3D" id="3.40.50.300">
    <property type="entry name" value="P-loop containing nucleotide triphosphate hydrolases"/>
    <property type="match status" value="1"/>
</dbReference>
<dbReference type="Pfam" id="PF25872">
    <property type="entry name" value="HTH_77"/>
    <property type="match status" value="1"/>
</dbReference>
<sequence>MAARTDTRSEAEGLAPPVIRTPDQRLRIFVSSTLRELAPERRSARAAIERLHLAPVMFELGARPHPPRELYRAYLQQSHVFVGLYWERYGWVAPGEAVSGLEDEYNLAPTLPKLIYIKEPAESRDAGLTALLARIRDTDNASFKYFSTPEELGELIEADLATMLAETFERSLEPAAPAKSIEVAAEETGVLPHPLSELVGREREVDSLVTALTRERGRLLTLTGPGGIGKSRLAIDVGNRVGTDFPGGVWFVDLSTVYDAALVPTAIAQSLGVRNAGDGPLMDKITTALANRKALLVIDNFEQVLDAATTLSALLAAAPELTMLVTSRTLLRVSGERTFEVGPLGLPALTRRTDVASVLASASAALFVERARAVKPDFEVTAENVEDVARICIALEGVPLALELAAARIRILPPATLIDRLDRGLALLAGGARDLPARQQTLRSTIEWSTQLLREDELLLLEQLGIFAGGFSLEAAEDVCVTPSGPRVLDLLETLVDSSLVRQQDRGERPFFTILATVREYALEKLADRGQLEEAGRRHANYYLRESRHAKRMLDGSRQADWVARLADERDNLRAAERFWLDHREWASAAEFAWNLYLYWWIGGHLGEVRVWMDEVLESGDELPDLTRAQALYFTGAITFWQDREERIVPGLTESARLFHAQHDRSGEAFALVSLALAVLSAPEPDMAVAEADLEKGVDLFRQAGDRWGEAMAFVTRGRVALMRQDLDGALACFTESLALTKLQRDDLGTAIALHHLGWVNLLRGDPATASAAFDESLAISARLGHVEGVAYGLEGFVGIAAASQDADRAGRLLGASESLRQQTGLYNARSFSFHEQAVQPIIDGPAAAVFERARAEGHDLSLEEAVSLALPAAVVRQRARTNMVDAN</sequence>
<dbReference type="EMBL" id="VRMG01000003">
    <property type="protein sequence ID" value="TXN32438.1"/>
    <property type="molecule type" value="Genomic_DNA"/>
</dbReference>
<dbReference type="Proteomes" id="UP000321379">
    <property type="component" value="Unassembled WGS sequence"/>
</dbReference>
<organism evidence="4 5">
    <name type="scientific">Lacisediminihabitans profunda</name>
    <dbReference type="NCBI Taxonomy" id="2594790"/>
    <lineage>
        <taxon>Bacteria</taxon>
        <taxon>Bacillati</taxon>
        <taxon>Actinomycetota</taxon>
        <taxon>Actinomycetes</taxon>
        <taxon>Micrococcales</taxon>
        <taxon>Microbacteriaceae</taxon>
        <taxon>Lacisediminihabitans</taxon>
    </lineage>
</organism>
<dbReference type="Gene3D" id="1.25.40.10">
    <property type="entry name" value="Tetratricopeptide repeat domain"/>
    <property type="match status" value="1"/>
</dbReference>
<dbReference type="Pfam" id="PF13424">
    <property type="entry name" value="TPR_12"/>
    <property type="match status" value="1"/>
</dbReference>
<dbReference type="InterPro" id="IPR027417">
    <property type="entry name" value="P-loop_NTPase"/>
</dbReference>
<evidence type="ECO:0000259" key="1">
    <source>
        <dbReference type="Pfam" id="PF00931"/>
    </source>
</evidence>
<dbReference type="Pfam" id="PF00931">
    <property type="entry name" value="NB-ARC"/>
    <property type="match status" value="1"/>
</dbReference>
<feature type="domain" description="Winged helix-turn-helix" evidence="3">
    <location>
        <begin position="454"/>
        <end position="527"/>
    </location>
</feature>
<reference evidence="4 5" key="1">
    <citation type="submission" date="2019-08" db="EMBL/GenBank/DDBJ databases">
        <title>Bacterial whole genome sequence for Glaciihabitans sp. CHu50b-6-2.</title>
        <authorList>
            <person name="Jin L."/>
        </authorList>
    </citation>
    <scope>NUCLEOTIDE SEQUENCE [LARGE SCALE GENOMIC DNA]</scope>
    <source>
        <strain evidence="4 5">CHu50b-6-2</strain>
    </source>
</reference>